<evidence type="ECO:0000313" key="2">
    <source>
        <dbReference type="EMBL" id="HCO70017.1"/>
    </source>
</evidence>
<evidence type="ECO:0000259" key="1">
    <source>
        <dbReference type="Pfam" id="PF04073"/>
    </source>
</evidence>
<dbReference type="PANTHER" id="PTHR30411">
    <property type="entry name" value="CYTOPLASMIC PROTEIN"/>
    <property type="match status" value="1"/>
</dbReference>
<dbReference type="Proteomes" id="UP000054260">
    <property type="component" value="Unassembled WGS sequence"/>
</dbReference>
<organism evidence="4 6">
    <name type="scientific">Mesotoga infera</name>
    <dbReference type="NCBI Taxonomy" id="1236046"/>
    <lineage>
        <taxon>Bacteria</taxon>
        <taxon>Thermotogati</taxon>
        <taxon>Thermotogota</taxon>
        <taxon>Thermotogae</taxon>
        <taxon>Kosmotogales</taxon>
        <taxon>Kosmotogaceae</taxon>
        <taxon>Mesotoga</taxon>
    </lineage>
</organism>
<sequence length="156" mass="16614">MIPEKVLAILKANDLEFYEFPEGTTPTATTAAQMLKVKVGQIAKSILFTCKSGRAYLVVCPGDRKVSPSKLKKIAGEKPRLADETQTLRVTGFSPGGVCPYGLSGVKIIVDQSLQQYDTVFPAAGTSGSAVETNFEELVRITGAEVADVSNPMSQS</sequence>
<reference evidence="2 7" key="3">
    <citation type="journal article" date="2018" name="Nat. Biotechnol.">
        <title>A standardized bacterial taxonomy based on genome phylogeny substantially revises the tree of life.</title>
        <authorList>
            <person name="Parks D.H."/>
            <person name="Chuvochina M."/>
            <person name="Waite D.W."/>
            <person name="Rinke C."/>
            <person name="Skarshewski A."/>
            <person name="Chaumeil P.A."/>
            <person name="Hugenholtz P."/>
        </authorList>
    </citation>
    <scope>NUCLEOTIDE SEQUENCE [LARGE SCALE GENOMIC DNA]</scope>
    <source>
        <strain evidence="2">UBA9905</strain>
    </source>
</reference>
<proteinExistence type="predicted"/>
<dbReference type="GO" id="GO:0002161">
    <property type="term" value="F:aminoacyl-tRNA deacylase activity"/>
    <property type="evidence" value="ECO:0007669"/>
    <property type="project" value="InterPro"/>
</dbReference>
<accession>A0A101I2C5</accession>
<dbReference type="SUPFAM" id="SSF55826">
    <property type="entry name" value="YbaK/ProRS associated domain"/>
    <property type="match status" value="1"/>
</dbReference>
<dbReference type="PATRIC" id="fig|1236046.5.peg.1220"/>
<name>A0A101I2C5_9BACT</name>
<evidence type="ECO:0000313" key="5">
    <source>
        <dbReference type="Proteomes" id="UP000054260"/>
    </source>
</evidence>
<dbReference type="PANTHER" id="PTHR30411:SF1">
    <property type="entry name" value="CYTOPLASMIC PROTEIN"/>
    <property type="match status" value="1"/>
</dbReference>
<dbReference type="Proteomes" id="UP000055014">
    <property type="component" value="Unassembled WGS sequence"/>
</dbReference>
<reference evidence="4" key="1">
    <citation type="journal article" date="2015" name="MBio">
        <title>Genome-resolved metagenomic analysis reveals roles for candidate phyla and other microbial community members in biogeochemical transformations in oil reservoirs.</title>
        <authorList>
            <person name="Hu P."/>
            <person name="Tom L."/>
            <person name="Singh A."/>
            <person name="Thomas B.C."/>
            <person name="Baker B.J."/>
            <person name="Piceno Y.M."/>
            <person name="Andersen G.L."/>
            <person name="Banfield J.F."/>
        </authorList>
    </citation>
    <scope>NUCLEOTIDE SEQUENCE [LARGE SCALE GENOMIC DNA]</scope>
    <source>
        <strain evidence="3">46_47</strain>
        <strain evidence="4">46_70</strain>
    </source>
</reference>
<dbReference type="CDD" id="cd04333">
    <property type="entry name" value="ProX_deacylase"/>
    <property type="match status" value="1"/>
</dbReference>
<dbReference type="EMBL" id="DQBS01000129">
    <property type="protein sequence ID" value="HCO70017.1"/>
    <property type="molecule type" value="Genomic_DNA"/>
</dbReference>
<evidence type="ECO:0000313" key="3">
    <source>
        <dbReference type="EMBL" id="KUK67652.1"/>
    </source>
</evidence>
<evidence type="ECO:0000313" key="4">
    <source>
        <dbReference type="EMBL" id="KUK87722.1"/>
    </source>
</evidence>
<dbReference type="Proteomes" id="UP000264215">
    <property type="component" value="Unassembled WGS sequence"/>
</dbReference>
<gene>
    <name evidence="2" type="ORF">DIT26_05460</name>
    <name evidence="3" type="ORF">XD86_0678</name>
    <name evidence="4" type="ORF">XE02_1298</name>
</gene>
<reference evidence="5 6" key="2">
    <citation type="journal article" date="2015" name="MBio">
        <title>Genome-Resolved Metagenomic Analysis Reveals Roles for Candidate Phyla and Other Microbial Community Members in Biogeochemical Transformations in Oil Reservoirs.</title>
        <authorList>
            <person name="Hu P."/>
            <person name="Tom L."/>
            <person name="Singh A."/>
            <person name="Thomas B.C."/>
            <person name="Baker B.J."/>
            <person name="Piceno Y.M."/>
            <person name="Andersen G.L."/>
            <person name="Banfield J.F."/>
        </authorList>
    </citation>
    <scope>NUCLEOTIDE SEQUENCE [LARGE SCALE GENOMIC DNA]</scope>
</reference>
<comment type="caution">
    <text evidence="4">The sequence shown here is derived from an EMBL/GenBank/DDBJ whole genome shotgun (WGS) entry which is preliminary data.</text>
</comment>
<dbReference type="EMBL" id="LGGW01000145">
    <property type="protein sequence ID" value="KUK87722.1"/>
    <property type="molecule type" value="Genomic_DNA"/>
</dbReference>
<protein>
    <submittedName>
        <fullName evidence="2">Prolyl-tRNA editing protein</fullName>
    </submittedName>
</protein>
<evidence type="ECO:0000313" key="6">
    <source>
        <dbReference type="Proteomes" id="UP000055014"/>
    </source>
</evidence>
<dbReference type="Gene3D" id="3.90.960.10">
    <property type="entry name" value="YbaK/aminoacyl-tRNA synthetase-associated domain"/>
    <property type="match status" value="1"/>
</dbReference>
<dbReference type="InterPro" id="IPR036754">
    <property type="entry name" value="YbaK/aa-tRNA-synt-asso_dom_sf"/>
</dbReference>
<dbReference type="EMBL" id="LGGH01000084">
    <property type="protein sequence ID" value="KUK67652.1"/>
    <property type="molecule type" value="Genomic_DNA"/>
</dbReference>
<dbReference type="AlphaFoldDB" id="A0A101I2C5"/>
<evidence type="ECO:0000313" key="7">
    <source>
        <dbReference type="Proteomes" id="UP000264215"/>
    </source>
</evidence>
<dbReference type="InterPro" id="IPR007214">
    <property type="entry name" value="YbaK/aa-tRNA-synth-assoc-dom"/>
</dbReference>
<dbReference type="Pfam" id="PF04073">
    <property type="entry name" value="tRNA_edit"/>
    <property type="match status" value="1"/>
</dbReference>
<feature type="domain" description="YbaK/aminoacyl-tRNA synthetase-associated" evidence="1">
    <location>
        <begin position="25"/>
        <end position="140"/>
    </location>
</feature>